<keyword evidence="3" id="KW-1185">Reference proteome</keyword>
<sequence length="165" mass="18094">MGSYISYYRHVSGEKTAPEAVALLSGELAALLHDVSRQLRSAAHAEVNLVPLPDSERDVLRYVGRNPGSGVGVVARELHMKSSNVSAAVRNLVARDLMIREADPGDRRIARLTLTDQAYRNLERLQRSWDAHLGAALGRLEPGDREKLEGAVPALRALVQVLRGR</sequence>
<evidence type="ECO:0000313" key="3">
    <source>
        <dbReference type="Proteomes" id="UP000184440"/>
    </source>
</evidence>
<dbReference type="GO" id="GO:0003700">
    <property type="term" value="F:DNA-binding transcription factor activity"/>
    <property type="evidence" value="ECO:0007669"/>
    <property type="project" value="InterPro"/>
</dbReference>
<protein>
    <submittedName>
        <fullName evidence="2">Transcriptional regulator, MarR family</fullName>
    </submittedName>
</protein>
<feature type="domain" description="HTH marR-type" evidence="1">
    <location>
        <begin position="25"/>
        <end position="157"/>
    </location>
</feature>
<dbReference type="InterPro" id="IPR036388">
    <property type="entry name" value="WH-like_DNA-bd_sf"/>
</dbReference>
<gene>
    <name evidence="2" type="ORF">SAMN05443668_115121</name>
</gene>
<dbReference type="PROSITE" id="PS50995">
    <property type="entry name" value="HTH_MARR_2"/>
    <property type="match status" value="1"/>
</dbReference>
<dbReference type="SUPFAM" id="SSF46785">
    <property type="entry name" value="Winged helix' DNA-binding domain"/>
    <property type="match status" value="1"/>
</dbReference>
<dbReference type="Gene3D" id="1.10.10.10">
    <property type="entry name" value="Winged helix-like DNA-binding domain superfamily/Winged helix DNA-binding domain"/>
    <property type="match status" value="1"/>
</dbReference>
<dbReference type="PANTHER" id="PTHR39515">
    <property type="entry name" value="CONSERVED PROTEIN"/>
    <property type="match status" value="1"/>
</dbReference>
<dbReference type="PANTHER" id="PTHR39515:SF2">
    <property type="entry name" value="HTH-TYPE TRANSCRIPTIONAL REGULATOR RV0880"/>
    <property type="match status" value="1"/>
</dbReference>
<dbReference type="EMBL" id="FRCS01000015">
    <property type="protein sequence ID" value="SHN46433.1"/>
    <property type="molecule type" value="Genomic_DNA"/>
</dbReference>
<dbReference type="Pfam" id="PF12802">
    <property type="entry name" value="MarR_2"/>
    <property type="match status" value="1"/>
</dbReference>
<dbReference type="Proteomes" id="UP000184440">
    <property type="component" value="Unassembled WGS sequence"/>
</dbReference>
<dbReference type="InterPro" id="IPR000835">
    <property type="entry name" value="HTH_MarR-typ"/>
</dbReference>
<dbReference type="STRING" id="134849.SAMN05443668_115121"/>
<evidence type="ECO:0000259" key="1">
    <source>
        <dbReference type="PROSITE" id="PS50995"/>
    </source>
</evidence>
<accession>A0A1M7RJE4</accession>
<dbReference type="OrthoDB" id="4947868at2"/>
<dbReference type="InterPro" id="IPR052526">
    <property type="entry name" value="HTH-type_Bedaq_tolerance"/>
</dbReference>
<dbReference type="SMART" id="SM00347">
    <property type="entry name" value="HTH_MARR"/>
    <property type="match status" value="1"/>
</dbReference>
<organism evidence="2 3">
    <name type="scientific">Cryptosporangium aurantiacum</name>
    <dbReference type="NCBI Taxonomy" id="134849"/>
    <lineage>
        <taxon>Bacteria</taxon>
        <taxon>Bacillati</taxon>
        <taxon>Actinomycetota</taxon>
        <taxon>Actinomycetes</taxon>
        <taxon>Cryptosporangiales</taxon>
        <taxon>Cryptosporangiaceae</taxon>
        <taxon>Cryptosporangium</taxon>
    </lineage>
</organism>
<dbReference type="InterPro" id="IPR036390">
    <property type="entry name" value="WH_DNA-bd_sf"/>
</dbReference>
<dbReference type="AlphaFoldDB" id="A0A1M7RJE4"/>
<proteinExistence type="predicted"/>
<reference evidence="2 3" key="1">
    <citation type="submission" date="2016-11" db="EMBL/GenBank/DDBJ databases">
        <authorList>
            <person name="Jaros S."/>
            <person name="Januszkiewicz K."/>
            <person name="Wedrychowicz H."/>
        </authorList>
    </citation>
    <scope>NUCLEOTIDE SEQUENCE [LARGE SCALE GENOMIC DNA]</scope>
    <source>
        <strain evidence="2 3">DSM 46144</strain>
    </source>
</reference>
<name>A0A1M7RJE4_9ACTN</name>
<evidence type="ECO:0000313" key="2">
    <source>
        <dbReference type="EMBL" id="SHN46433.1"/>
    </source>
</evidence>